<dbReference type="Proteomes" id="UP001458880">
    <property type="component" value="Unassembled WGS sequence"/>
</dbReference>
<feature type="region of interest" description="Disordered" evidence="1">
    <location>
        <begin position="1"/>
        <end position="49"/>
    </location>
</feature>
<evidence type="ECO:0000313" key="3">
    <source>
        <dbReference type="Proteomes" id="UP001458880"/>
    </source>
</evidence>
<sequence length="107" mass="11727">MAKQRHLNDDDIRVVLNSESDSDITDSDIDYNSENNETSDFEAESEPDVAATGSDPLFIAKNKMVWSDTPLPQPIRTAAENIISAQPGPTRFAVSICSDTIATVFHN</sequence>
<feature type="compositionally biased region" description="Basic and acidic residues" evidence="1">
    <location>
        <begin position="1"/>
        <end position="13"/>
    </location>
</feature>
<organism evidence="2 3">
    <name type="scientific">Popillia japonica</name>
    <name type="common">Japanese beetle</name>
    <dbReference type="NCBI Taxonomy" id="7064"/>
    <lineage>
        <taxon>Eukaryota</taxon>
        <taxon>Metazoa</taxon>
        <taxon>Ecdysozoa</taxon>
        <taxon>Arthropoda</taxon>
        <taxon>Hexapoda</taxon>
        <taxon>Insecta</taxon>
        <taxon>Pterygota</taxon>
        <taxon>Neoptera</taxon>
        <taxon>Endopterygota</taxon>
        <taxon>Coleoptera</taxon>
        <taxon>Polyphaga</taxon>
        <taxon>Scarabaeiformia</taxon>
        <taxon>Scarabaeidae</taxon>
        <taxon>Rutelinae</taxon>
        <taxon>Popillia</taxon>
    </lineage>
</organism>
<reference evidence="2 3" key="1">
    <citation type="journal article" date="2024" name="BMC Genomics">
        <title>De novo assembly and annotation of Popillia japonica's genome with initial clues to its potential as an invasive pest.</title>
        <authorList>
            <person name="Cucini C."/>
            <person name="Boschi S."/>
            <person name="Funari R."/>
            <person name="Cardaioli E."/>
            <person name="Iannotti N."/>
            <person name="Marturano G."/>
            <person name="Paoli F."/>
            <person name="Bruttini M."/>
            <person name="Carapelli A."/>
            <person name="Frati F."/>
            <person name="Nardi F."/>
        </authorList>
    </citation>
    <scope>NUCLEOTIDE SEQUENCE [LARGE SCALE GENOMIC DNA]</scope>
    <source>
        <strain evidence="2">DMR45628</strain>
    </source>
</reference>
<name>A0AAW1J190_POPJA</name>
<evidence type="ECO:0000256" key="1">
    <source>
        <dbReference type="SAM" id="MobiDB-lite"/>
    </source>
</evidence>
<proteinExistence type="predicted"/>
<dbReference type="EMBL" id="JASPKY010000446">
    <property type="protein sequence ID" value="KAK9696610.1"/>
    <property type="molecule type" value="Genomic_DNA"/>
</dbReference>
<accession>A0AAW1J190</accession>
<evidence type="ECO:0000313" key="2">
    <source>
        <dbReference type="EMBL" id="KAK9696610.1"/>
    </source>
</evidence>
<dbReference type="AlphaFoldDB" id="A0AAW1J190"/>
<gene>
    <name evidence="2" type="ORF">QE152_g31470</name>
</gene>
<comment type="caution">
    <text evidence="2">The sequence shown here is derived from an EMBL/GenBank/DDBJ whole genome shotgun (WGS) entry which is preliminary data.</text>
</comment>
<protein>
    <submittedName>
        <fullName evidence="2">Uncharacterized protein</fullName>
    </submittedName>
</protein>
<keyword evidence="3" id="KW-1185">Reference proteome</keyword>
<feature type="compositionally biased region" description="Acidic residues" evidence="1">
    <location>
        <begin position="20"/>
        <end position="47"/>
    </location>
</feature>